<evidence type="ECO:0000313" key="5">
    <source>
        <dbReference type="Proteomes" id="UP000680279"/>
    </source>
</evidence>
<protein>
    <submittedName>
        <fullName evidence="4">Resolvase homolog YokA</fullName>
    </submittedName>
</protein>
<dbReference type="InterPro" id="IPR050639">
    <property type="entry name" value="SSR_resolvase"/>
</dbReference>
<dbReference type="PANTHER" id="PTHR30461:SF23">
    <property type="entry name" value="DNA RECOMBINASE-RELATED"/>
    <property type="match status" value="1"/>
</dbReference>
<dbReference type="Gene3D" id="3.90.1750.20">
    <property type="entry name" value="Putative Large Serine Recombinase, Chain B, Domain 2"/>
    <property type="match status" value="1"/>
</dbReference>
<keyword evidence="1" id="KW-0175">Coiled coil</keyword>
<dbReference type="InterPro" id="IPR036162">
    <property type="entry name" value="Resolvase-like_N_sf"/>
</dbReference>
<dbReference type="InterPro" id="IPR038109">
    <property type="entry name" value="DNA_bind_recomb_sf"/>
</dbReference>
<feature type="coiled-coil region" evidence="1">
    <location>
        <begin position="402"/>
        <end position="487"/>
    </location>
</feature>
<dbReference type="Proteomes" id="UP000680279">
    <property type="component" value="Unassembled WGS sequence"/>
</dbReference>
<feature type="domain" description="Recombinase" evidence="3">
    <location>
        <begin position="172"/>
        <end position="304"/>
    </location>
</feature>
<dbReference type="PROSITE" id="PS51737">
    <property type="entry name" value="RECOMBINASE_DNA_BIND"/>
    <property type="match status" value="1"/>
</dbReference>
<dbReference type="SMART" id="SM00857">
    <property type="entry name" value="Resolvase"/>
    <property type="match status" value="1"/>
</dbReference>
<dbReference type="SUPFAM" id="SSF53041">
    <property type="entry name" value="Resolvase-like"/>
    <property type="match status" value="1"/>
</dbReference>
<dbReference type="PANTHER" id="PTHR30461">
    <property type="entry name" value="DNA-INVERTASE FROM LAMBDOID PROPHAGE"/>
    <property type="match status" value="1"/>
</dbReference>
<organism evidence="4 5">
    <name type="scientific">Siminovitchia fordii</name>
    <dbReference type="NCBI Taxonomy" id="254759"/>
    <lineage>
        <taxon>Bacteria</taxon>
        <taxon>Bacillati</taxon>
        <taxon>Bacillota</taxon>
        <taxon>Bacilli</taxon>
        <taxon>Bacillales</taxon>
        <taxon>Bacillaceae</taxon>
        <taxon>Siminovitchia</taxon>
    </lineage>
</organism>
<evidence type="ECO:0000256" key="1">
    <source>
        <dbReference type="SAM" id="Coils"/>
    </source>
</evidence>
<evidence type="ECO:0000313" key="4">
    <source>
        <dbReference type="EMBL" id="GIN23143.1"/>
    </source>
</evidence>
<evidence type="ECO:0000259" key="3">
    <source>
        <dbReference type="PROSITE" id="PS51737"/>
    </source>
</evidence>
<evidence type="ECO:0000259" key="2">
    <source>
        <dbReference type="PROSITE" id="PS51736"/>
    </source>
</evidence>
<dbReference type="RefSeq" id="WP_212963908.1">
    <property type="nucleotide sequence ID" value="NZ_BOQT01000026.1"/>
</dbReference>
<dbReference type="CDD" id="cd00338">
    <property type="entry name" value="Ser_Recombinase"/>
    <property type="match status" value="1"/>
</dbReference>
<keyword evidence="5" id="KW-1185">Reference proteome</keyword>
<dbReference type="EMBL" id="BOQT01000026">
    <property type="protein sequence ID" value="GIN23143.1"/>
    <property type="molecule type" value="Genomic_DNA"/>
</dbReference>
<dbReference type="InterPro" id="IPR011109">
    <property type="entry name" value="DNA_bind_recombinase_dom"/>
</dbReference>
<feature type="domain" description="Resolvase/invertase-type recombinase catalytic" evidence="2">
    <location>
        <begin position="10"/>
        <end position="165"/>
    </location>
</feature>
<comment type="caution">
    <text evidence="4">The sequence shown here is derived from an EMBL/GenBank/DDBJ whole genome shotgun (WGS) entry which is preliminary data.</text>
</comment>
<gene>
    <name evidence="4" type="primary">yokA_2</name>
    <name evidence="4" type="ORF">J1TS3_42770</name>
</gene>
<reference evidence="4 5" key="1">
    <citation type="submission" date="2021-03" db="EMBL/GenBank/DDBJ databases">
        <title>Antimicrobial resistance genes in bacteria isolated from Japanese honey, and their potential for conferring macrolide and lincosamide resistance in the American foulbrood pathogen Paenibacillus larvae.</title>
        <authorList>
            <person name="Okamoto M."/>
            <person name="Kumagai M."/>
            <person name="Kanamori H."/>
            <person name="Takamatsu D."/>
        </authorList>
    </citation>
    <scope>NUCLEOTIDE SEQUENCE [LARGE SCALE GENOMIC DNA]</scope>
    <source>
        <strain evidence="4 5">J1TS3</strain>
    </source>
</reference>
<dbReference type="Pfam" id="PF07508">
    <property type="entry name" value="Recombinase"/>
    <property type="match status" value="1"/>
</dbReference>
<proteinExistence type="predicted"/>
<dbReference type="Gene3D" id="3.40.50.1390">
    <property type="entry name" value="Resolvase, N-terminal catalytic domain"/>
    <property type="match status" value="1"/>
</dbReference>
<name>A0ABQ4KE39_9BACI</name>
<dbReference type="PROSITE" id="PS51736">
    <property type="entry name" value="RECOMBINASES_3"/>
    <property type="match status" value="1"/>
</dbReference>
<dbReference type="Pfam" id="PF00239">
    <property type="entry name" value="Resolvase"/>
    <property type="match status" value="1"/>
</dbReference>
<dbReference type="InterPro" id="IPR006119">
    <property type="entry name" value="Resolv_N"/>
</dbReference>
<sequence length="539" mass="62678">MHKVDYDIKNIINYVRKSRRDEEREKRTGEDTLTEQKKLMQKVLDDLGIPYKQEFEVGSGDQISTRPVFSRILEELKAGKYDAIAVKEISRLGRGSMSDMGIIYDIITGRVTGKSIYIITPYRIYDPRNSADQRQIRFEMFFAREEFETIRERLTGARYSAAMEGKWMGTVPFGYTRDEKTMRLKPLEEEAKVVRLIYDLYLNGIDGRDVRERAIATYLKRVGIKTAKGKTNWDTTQLRRILTNPVYIGTASFRTTEKTLNGKKIKRPKDEHIIVHNAHPEIISEEDFYDVQRKMRIKKVPKVKFDVNIYPLSGLVDCNECGNRLMVNRYKRTRRSGSSYIDKYLRCKGGCTIIKYEVVDTALEELLESLSVINGDKLRELINTSANKMNNEERQLMAEEVKKSMEKRKSDLEKRLKFIQEKHFLGVYSDEEYLLFKEEIDKEINELNEMETKTKEEVSVANDDTDIKKIQDALNDLSELYKKSNDDSIKNQILKHIFNEITLNILEKGTKRQGAKISLDISLSMNLINNPDGKIEVKG</sequence>
<accession>A0ABQ4KE39</accession>